<comment type="cofactor">
    <cofactor evidence="1 8">
        <name>heme</name>
        <dbReference type="ChEBI" id="CHEBI:30413"/>
    </cofactor>
</comment>
<dbReference type="Proteomes" id="UP000275408">
    <property type="component" value="Unassembled WGS sequence"/>
</dbReference>
<keyword evidence="4 8" id="KW-0479">Metal-binding</keyword>
<dbReference type="InterPro" id="IPR017972">
    <property type="entry name" value="Cyt_P450_CS"/>
</dbReference>
<evidence type="ECO:0000256" key="4">
    <source>
        <dbReference type="ARBA" id="ARBA00022723"/>
    </source>
</evidence>
<keyword evidence="3 8" id="KW-0349">Heme</keyword>
<evidence type="ECO:0000256" key="9">
    <source>
        <dbReference type="SAM" id="Phobius"/>
    </source>
</evidence>
<dbReference type="AlphaFoldDB" id="A0A3M6TY84"/>
<dbReference type="InterPro" id="IPR036396">
    <property type="entry name" value="Cyt_P450_sf"/>
</dbReference>
<dbReference type="Gene3D" id="1.10.630.10">
    <property type="entry name" value="Cytochrome P450"/>
    <property type="match status" value="3"/>
</dbReference>
<dbReference type="PRINTS" id="PR00385">
    <property type="entry name" value="P450"/>
</dbReference>
<organism evidence="10 11">
    <name type="scientific">Pocillopora damicornis</name>
    <name type="common">Cauliflower coral</name>
    <name type="synonym">Millepora damicornis</name>
    <dbReference type="NCBI Taxonomy" id="46731"/>
    <lineage>
        <taxon>Eukaryota</taxon>
        <taxon>Metazoa</taxon>
        <taxon>Cnidaria</taxon>
        <taxon>Anthozoa</taxon>
        <taxon>Hexacorallia</taxon>
        <taxon>Scleractinia</taxon>
        <taxon>Astrocoeniina</taxon>
        <taxon>Pocilloporidae</taxon>
        <taxon>Pocillopora</taxon>
    </lineage>
</organism>
<dbReference type="CDD" id="cd11054">
    <property type="entry name" value="CYP24A1-like"/>
    <property type="match status" value="2"/>
</dbReference>
<evidence type="ECO:0000256" key="1">
    <source>
        <dbReference type="ARBA" id="ARBA00001971"/>
    </source>
</evidence>
<comment type="caution">
    <text evidence="10">The sequence shown here is derived from an EMBL/GenBank/DDBJ whole genome shotgun (WGS) entry which is preliminary data.</text>
</comment>
<dbReference type="GO" id="GO:0016705">
    <property type="term" value="F:oxidoreductase activity, acting on paired donors, with incorporation or reduction of molecular oxygen"/>
    <property type="evidence" value="ECO:0007669"/>
    <property type="project" value="InterPro"/>
</dbReference>
<name>A0A3M6TY84_POCDA</name>
<protein>
    <recommendedName>
        <fullName evidence="12">Cytochrome P450</fullName>
    </recommendedName>
</protein>
<dbReference type="EMBL" id="RCHS01002706">
    <property type="protein sequence ID" value="RMX46229.1"/>
    <property type="molecule type" value="Genomic_DNA"/>
</dbReference>
<dbReference type="InterPro" id="IPR002401">
    <property type="entry name" value="Cyt_P450_E_grp-I"/>
</dbReference>
<evidence type="ECO:0008006" key="12">
    <source>
        <dbReference type="Google" id="ProtNLM"/>
    </source>
</evidence>
<evidence type="ECO:0000313" key="11">
    <source>
        <dbReference type="Proteomes" id="UP000275408"/>
    </source>
</evidence>
<dbReference type="InterPro" id="IPR001128">
    <property type="entry name" value="Cyt_P450"/>
</dbReference>
<dbReference type="Pfam" id="PF00067">
    <property type="entry name" value="p450"/>
    <property type="match status" value="3"/>
</dbReference>
<reference evidence="10 11" key="1">
    <citation type="journal article" date="2018" name="Sci. Rep.">
        <title>Comparative analysis of the Pocillopora damicornis genome highlights role of immune system in coral evolution.</title>
        <authorList>
            <person name="Cunning R."/>
            <person name="Bay R.A."/>
            <person name="Gillette P."/>
            <person name="Baker A.C."/>
            <person name="Traylor-Knowles N."/>
        </authorList>
    </citation>
    <scope>NUCLEOTIDE SEQUENCE [LARGE SCALE GENOMIC DNA]</scope>
    <source>
        <strain evidence="10">RSMAS</strain>
        <tissue evidence="10">Whole animal</tissue>
    </source>
</reference>
<evidence type="ECO:0000256" key="7">
    <source>
        <dbReference type="ARBA" id="ARBA00023033"/>
    </source>
</evidence>
<evidence type="ECO:0000256" key="8">
    <source>
        <dbReference type="PIRSR" id="PIRSR602401-1"/>
    </source>
</evidence>
<dbReference type="PROSITE" id="PS00086">
    <property type="entry name" value="CYTOCHROME_P450"/>
    <property type="match status" value="2"/>
</dbReference>
<keyword evidence="11" id="KW-1185">Reference proteome</keyword>
<keyword evidence="9" id="KW-0472">Membrane</keyword>
<comment type="similarity">
    <text evidence="2">Belongs to the cytochrome P450 family.</text>
</comment>
<keyword evidence="9" id="KW-1133">Transmembrane helix</keyword>
<dbReference type="GO" id="GO:0004497">
    <property type="term" value="F:monooxygenase activity"/>
    <property type="evidence" value="ECO:0007669"/>
    <property type="project" value="UniProtKB-KW"/>
</dbReference>
<dbReference type="PANTHER" id="PTHR24279">
    <property type="entry name" value="CYTOCHROME P450"/>
    <property type="match status" value="1"/>
</dbReference>
<evidence type="ECO:0000256" key="2">
    <source>
        <dbReference type="ARBA" id="ARBA00010617"/>
    </source>
</evidence>
<dbReference type="GO" id="GO:0005506">
    <property type="term" value="F:iron ion binding"/>
    <property type="evidence" value="ECO:0007669"/>
    <property type="project" value="InterPro"/>
</dbReference>
<evidence type="ECO:0000256" key="5">
    <source>
        <dbReference type="ARBA" id="ARBA00023002"/>
    </source>
</evidence>
<dbReference type="InterPro" id="IPR050479">
    <property type="entry name" value="CYP11_CYP27_families"/>
</dbReference>
<dbReference type="GO" id="GO:0020037">
    <property type="term" value="F:heme binding"/>
    <property type="evidence" value="ECO:0007669"/>
    <property type="project" value="InterPro"/>
</dbReference>
<evidence type="ECO:0000256" key="6">
    <source>
        <dbReference type="ARBA" id="ARBA00023004"/>
    </source>
</evidence>
<keyword evidence="6 8" id="KW-0408">Iron</keyword>
<keyword evidence="9" id="KW-0812">Transmembrane</keyword>
<feature type="binding site" description="axial binding residue" evidence="8">
    <location>
        <position position="474"/>
    </location>
    <ligand>
        <name>heme</name>
        <dbReference type="ChEBI" id="CHEBI:30413"/>
    </ligand>
    <ligandPart>
        <name>Fe</name>
        <dbReference type="ChEBI" id="CHEBI:18248"/>
    </ligandPart>
</feature>
<keyword evidence="5" id="KW-0560">Oxidoreductase</keyword>
<dbReference type="OrthoDB" id="10258113at2759"/>
<dbReference type="PANTHER" id="PTHR24279:SF120">
    <property type="entry name" value="CYTOCHROME P450"/>
    <property type="match status" value="1"/>
</dbReference>
<gene>
    <name evidence="10" type="ORF">pdam_00018140</name>
</gene>
<proteinExistence type="inferred from homology"/>
<dbReference type="STRING" id="46731.A0A3M6TY84"/>
<sequence>MEGSLYLAFSALLVSVIVWLLNPFHKLHKFLNYSLRRDGGMRTDLPDGVRSFNNMPGPKGWPILGDMLNFLRKSEFKEIIVELKDSFDKYGPVFKRNFMGTSVVYVKDPKDIEVVIKADGKHPMRPPSAVSTAINKYRKSRKLPKVLFGLDGEEWNRVRKALASKMLRPKDIRDNLENFNGVTRDAIEHMLSVRGADEEIPNLEEELGKWATESVGTLAFDVRVGMYDDPPNKETVKMIKSSSDAFSLMGKLNKGWESFILNFMTTPTYLKFCEAQDTSIGIGQHIVNQKIMELKKAAEDGEALSQDQAVPLLTYLIMKGELTPQEINTQSIGMFRAGVETTSTGLQWLLYDLARNPKVQEKVYEEVTSLIGPHGDFTPESFAKLTYIKACVKECLRMHPPAPDWARRLSQDVVLSGYHVPTGTIVVYSNYLSGLSEELFKFPLEFRPERWLNEDLGKVHPFAILPFGVGPRMCIGRRIAEAEIYLLATKLVQRFVLEYHDAPVGMKSRLLCVPDKPLKIKFIDPLLILVVILIVNPFGKLHNLLRQLLKDPKENLSDGVRSFKDLPGPKGLPYFGDILNYIKTSSDFNRLLKNHLENFDKYGPIYKRTVMGRTEIFIKNPTDVEAVFRGDGKNPMRPEMIFRAQREYMSSKNLPEGLASLEGEKWSRLRKALAPKMLRPKGIRENLHNFNGVARDAITHMAALRGIGGTMAFDVRVGLFDDPPSKETKKMLKMIKAVSDGFALLAKLNSGWEELLHRFMEPPSYRKFVETQDIMFSASQEIIDRKVMELTKMAEEGKQFPENQAVSMLAYLIMKGDLTPKEISVNSIFMFRAGVESTTNGLLWLLYDLARNPRVQEMVFEEVNSLIGPHGDFTPESFAKLEYIKACVKESMSYTSLDACSDTGSCFIQLHGSIRAVPMLAYLIMKGDLTPKEISVNSIFMFRAGVETTTNGLLWVLYDLARNPRVQEKVYEEVTSLIGTHGDFTPESFAKLEYIKACVKESMRLHPVALGWARVLTQDLVLSSYMVPAGTIVSYSNYLSGRSEELFKFPLEFRPERWLNEDLGKIHPFASLPFGVGSRMCIGRRIAEAEIYLLTAKLVQRFTMEYHDEPMGTKLSFLAVPDRPLKIKFIDRE</sequence>
<evidence type="ECO:0000256" key="3">
    <source>
        <dbReference type="ARBA" id="ARBA00022617"/>
    </source>
</evidence>
<accession>A0A3M6TY84</accession>
<dbReference type="SUPFAM" id="SSF48264">
    <property type="entry name" value="Cytochrome P450"/>
    <property type="match status" value="3"/>
</dbReference>
<evidence type="ECO:0000313" key="10">
    <source>
        <dbReference type="EMBL" id="RMX46229.1"/>
    </source>
</evidence>
<keyword evidence="7" id="KW-0503">Monooxygenase</keyword>
<dbReference type="PRINTS" id="PR00463">
    <property type="entry name" value="EP450I"/>
</dbReference>
<feature type="transmembrane region" description="Helical" evidence="9">
    <location>
        <begin position="6"/>
        <end position="24"/>
    </location>
</feature>